<organism evidence="2 3">
    <name type="scientific">Elysia crispata</name>
    <name type="common">lettuce slug</name>
    <dbReference type="NCBI Taxonomy" id="231223"/>
    <lineage>
        <taxon>Eukaryota</taxon>
        <taxon>Metazoa</taxon>
        <taxon>Spiralia</taxon>
        <taxon>Lophotrochozoa</taxon>
        <taxon>Mollusca</taxon>
        <taxon>Gastropoda</taxon>
        <taxon>Heterobranchia</taxon>
        <taxon>Euthyneura</taxon>
        <taxon>Panpulmonata</taxon>
        <taxon>Sacoglossa</taxon>
        <taxon>Placobranchoidea</taxon>
        <taxon>Plakobranchidae</taxon>
        <taxon>Elysia</taxon>
    </lineage>
</organism>
<evidence type="ECO:0000313" key="3">
    <source>
        <dbReference type="Proteomes" id="UP001283361"/>
    </source>
</evidence>
<gene>
    <name evidence="2" type="ORF">RRG08_008985</name>
</gene>
<protein>
    <submittedName>
        <fullName evidence="2">Uncharacterized protein</fullName>
    </submittedName>
</protein>
<dbReference type="EMBL" id="JAWDGP010001183">
    <property type="protein sequence ID" value="KAK3793688.1"/>
    <property type="molecule type" value="Genomic_DNA"/>
</dbReference>
<dbReference type="Proteomes" id="UP001283361">
    <property type="component" value="Unassembled WGS sequence"/>
</dbReference>
<evidence type="ECO:0000313" key="2">
    <source>
        <dbReference type="EMBL" id="KAK3793688.1"/>
    </source>
</evidence>
<comment type="caution">
    <text evidence="2">The sequence shown here is derived from an EMBL/GenBank/DDBJ whole genome shotgun (WGS) entry which is preliminary data.</text>
</comment>
<proteinExistence type="predicted"/>
<name>A0AAE1ATI6_9GAST</name>
<accession>A0AAE1ATI6</accession>
<keyword evidence="3" id="KW-1185">Reference proteome</keyword>
<evidence type="ECO:0000256" key="1">
    <source>
        <dbReference type="SAM" id="MobiDB-lite"/>
    </source>
</evidence>
<sequence>MLSSSRLPDSVRPWSTKPLREVRNDHRTLTLRTLGSCNDSSTLPNSVAKSKKSVPRQQAPLDPSACLAANWARSLVHLSWQCSARIPESSYGIVCLIAAMEP</sequence>
<reference evidence="2" key="1">
    <citation type="journal article" date="2023" name="G3 (Bethesda)">
        <title>A reference genome for the long-term kleptoplast-retaining sea slug Elysia crispata morphotype clarki.</title>
        <authorList>
            <person name="Eastman K.E."/>
            <person name="Pendleton A.L."/>
            <person name="Shaikh M.A."/>
            <person name="Suttiyut T."/>
            <person name="Ogas R."/>
            <person name="Tomko P."/>
            <person name="Gavelis G."/>
            <person name="Widhalm J.R."/>
            <person name="Wisecaver J.H."/>
        </authorList>
    </citation>
    <scope>NUCLEOTIDE SEQUENCE</scope>
    <source>
        <strain evidence="2">ECLA1</strain>
    </source>
</reference>
<feature type="region of interest" description="Disordered" evidence="1">
    <location>
        <begin position="37"/>
        <end position="59"/>
    </location>
</feature>
<dbReference type="AlphaFoldDB" id="A0AAE1ATI6"/>
<feature type="compositionally biased region" description="Polar residues" evidence="1">
    <location>
        <begin position="37"/>
        <end position="48"/>
    </location>
</feature>